<name>A0ABX1F1P0_9PROT</name>
<dbReference type="InterPro" id="IPR005064">
    <property type="entry name" value="BUG"/>
</dbReference>
<dbReference type="CDD" id="cd07012">
    <property type="entry name" value="PBP2_Bug_TTT"/>
    <property type="match status" value="1"/>
</dbReference>
<protein>
    <submittedName>
        <fullName evidence="3">Tripartite tricarboxylate transporter substrate binding protein</fullName>
    </submittedName>
</protein>
<dbReference type="RefSeq" id="WP_168050737.1">
    <property type="nucleotide sequence ID" value="NZ_JAATJR010000004.1"/>
</dbReference>
<dbReference type="Gene3D" id="3.40.190.10">
    <property type="entry name" value="Periplasmic binding protein-like II"/>
    <property type="match status" value="1"/>
</dbReference>
<proteinExistence type="inferred from homology"/>
<dbReference type="InterPro" id="IPR042100">
    <property type="entry name" value="Bug_dom1"/>
</dbReference>
<dbReference type="SUPFAM" id="SSF53850">
    <property type="entry name" value="Periplasmic binding protein-like II"/>
    <property type="match status" value="1"/>
</dbReference>
<accession>A0ABX1F1P0</accession>
<keyword evidence="4" id="KW-1185">Reference proteome</keyword>
<sequence>MSRPITRRALAAWAALPLASPALAQARWPDRPIEIVVGFAAGGGTDITARTFARFLQDALGGSVVVNNRPGASGEIALAAVARARPDGHVLGITNMPGLVTLPIERPTPQFKLDDFAYVANLVSDPSAFSVLEQSPIRSIQDLIETARRAPETVTFGSTGIGTDDHLALVLFQAASRARLVHVAFQGAGPLRTAMLGRQLDVAGLNVGEVASTANGLRMIAQGGATRSPFAQGVPTLREAGVDVTMGSERGIVTARGTPPEILARLREATARIVQDAAFRQQVQAQFTEMDYLDGPAWRARLDEADRRFRNLWQTQPWSER</sequence>
<dbReference type="PANTHER" id="PTHR42928:SF5">
    <property type="entry name" value="BLR1237 PROTEIN"/>
    <property type="match status" value="1"/>
</dbReference>
<organism evidence="3 4">
    <name type="scientific">Falsiroseomonas frigidaquae</name>
    <dbReference type="NCBI Taxonomy" id="487318"/>
    <lineage>
        <taxon>Bacteria</taxon>
        <taxon>Pseudomonadati</taxon>
        <taxon>Pseudomonadota</taxon>
        <taxon>Alphaproteobacteria</taxon>
        <taxon>Acetobacterales</taxon>
        <taxon>Roseomonadaceae</taxon>
        <taxon>Falsiroseomonas</taxon>
    </lineage>
</organism>
<reference evidence="3 4" key="1">
    <citation type="submission" date="2020-03" db="EMBL/GenBank/DDBJ databases">
        <title>Roseomonas selenitidurans sp. nov. isolated from soil.</title>
        <authorList>
            <person name="Liu H."/>
        </authorList>
    </citation>
    <scope>NUCLEOTIDE SEQUENCE [LARGE SCALE GENOMIC DNA]</scope>
    <source>
        <strain evidence="3 4">JCM 15073</strain>
    </source>
</reference>
<feature type="signal peptide" evidence="2">
    <location>
        <begin position="1"/>
        <end position="24"/>
    </location>
</feature>
<evidence type="ECO:0000313" key="3">
    <source>
        <dbReference type="EMBL" id="NKE46233.1"/>
    </source>
</evidence>
<keyword evidence="2" id="KW-0732">Signal</keyword>
<dbReference type="Gene3D" id="3.40.190.150">
    <property type="entry name" value="Bordetella uptake gene, domain 1"/>
    <property type="match status" value="1"/>
</dbReference>
<evidence type="ECO:0000256" key="1">
    <source>
        <dbReference type="ARBA" id="ARBA00006987"/>
    </source>
</evidence>
<dbReference type="PIRSF" id="PIRSF017082">
    <property type="entry name" value="YflP"/>
    <property type="match status" value="1"/>
</dbReference>
<dbReference type="Proteomes" id="UP000765160">
    <property type="component" value="Unassembled WGS sequence"/>
</dbReference>
<comment type="caution">
    <text evidence="3">The sequence shown here is derived from an EMBL/GenBank/DDBJ whole genome shotgun (WGS) entry which is preliminary data.</text>
</comment>
<evidence type="ECO:0000313" key="4">
    <source>
        <dbReference type="Proteomes" id="UP000765160"/>
    </source>
</evidence>
<gene>
    <name evidence="3" type="ORF">HB662_15715</name>
</gene>
<evidence type="ECO:0000256" key="2">
    <source>
        <dbReference type="SAM" id="SignalP"/>
    </source>
</evidence>
<dbReference type="Pfam" id="PF03401">
    <property type="entry name" value="TctC"/>
    <property type="match status" value="1"/>
</dbReference>
<feature type="chain" id="PRO_5047268765" evidence="2">
    <location>
        <begin position="25"/>
        <end position="321"/>
    </location>
</feature>
<dbReference type="PANTHER" id="PTHR42928">
    <property type="entry name" value="TRICARBOXYLATE-BINDING PROTEIN"/>
    <property type="match status" value="1"/>
</dbReference>
<dbReference type="EMBL" id="JAAVTX010000004">
    <property type="protein sequence ID" value="NKE46233.1"/>
    <property type="molecule type" value="Genomic_DNA"/>
</dbReference>
<comment type="similarity">
    <text evidence="1">Belongs to the UPF0065 (bug) family.</text>
</comment>